<dbReference type="Pfam" id="PF09976">
    <property type="entry name" value="TPR_21"/>
    <property type="match status" value="1"/>
</dbReference>
<keyword evidence="2" id="KW-1003">Cell membrane</keyword>
<comment type="caution">
    <text evidence="11">The sequence shown here is derived from an EMBL/GenBank/DDBJ whole genome shotgun (WGS) entry which is preliminary data.</text>
</comment>
<dbReference type="Proteomes" id="UP000053226">
    <property type="component" value="Unassembled WGS sequence"/>
</dbReference>
<evidence type="ECO:0000256" key="8">
    <source>
        <dbReference type="ARBA" id="ARBA00024235"/>
    </source>
</evidence>
<keyword evidence="4 9" id="KW-1133">Transmembrane helix</keyword>
<evidence type="ECO:0000256" key="6">
    <source>
        <dbReference type="ARBA" id="ARBA00023186"/>
    </source>
</evidence>
<name>A0A0N1KHY5_9GAMM</name>
<comment type="subcellular location">
    <subcellularLocation>
        <location evidence="1">Cell membrane</location>
        <topology evidence="1">Single-pass type II membrane protein</topology>
    </subcellularLocation>
</comment>
<dbReference type="InterPro" id="IPR011990">
    <property type="entry name" value="TPR-like_helical_dom_sf"/>
</dbReference>
<dbReference type="RefSeq" id="WP_053908006.1">
    <property type="nucleotide sequence ID" value="NZ_CAWMUS010000016.1"/>
</dbReference>
<dbReference type="GO" id="GO:0005886">
    <property type="term" value="C:plasma membrane"/>
    <property type="evidence" value="ECO:0007669"/>
    <property type="project" value="UniProtKB-SubCell"/>
</dbReference>
<dbReference type="OrthoDB" id="9789675at2"/>
<evidence type="ECO:0000256" key="9">
    <source>
        <dbReference type="SAM" id="Phobius"/>
    </source>
</evidence>
<dbReference type="PIRSF" id="PIRSF006170">
    <property type="entry name" value="YfgM"/>
    <property type="match status" value="1"/>
</dbReference>
<evidence type="ECO:0000256" key="4">
    <source>
        <dbReference type="ARBA" id="ARBA00022989"/>
    </source>
</evidence>
<evidence type="ECO:0000259" key="10">
    <source>
        <dbReference type="Pfam" id="PF09976"/>
    </source>
</evidence>
<gene>
    <name evidence="11" type="ORF">M992_1527</name>
</gene>
<dbReference type="SUPFAM" id="SSF48452">
    <property type="entry name" value="TPR-like"/>
    <property type="match status" value="1"/>
</dbReference>
<accession>A0A0N1KHY5</accession>
<evidence type="ECO:0000313" key="12">
    <source>
        <dbReference type="Proteomes" id="UP000053226"/>
    </source>
</evidence>
<feature type="transmembrane region" description="Helical" evidence="9">
    <location>
        <begin position="24"/>
        <end position="42"/>
    </location>
</feature>
<proteinExistence type="inferred from homology"/>
<evidence type="ECO:0000256" key="3">
    <source>
        <dbReference type="ARBA" id="ARBA00022692"/>
    </source>
</evidence>
<comment type="similarity">
    <text evidence="7">Belongs to the YfgM family.</text>
</comment>
<evidence type="ECO:0000256" key="7">
    <source>
        <dbReference type="ARBA" id="ARBA00024197"/>
    </source>
</evidence>
<keyword evidence="12" id="KW-1185">Reference proteome</keyword>
<dbReference type="PANTHER" id="PTHR38035">
    <property type="entry name" value="UPF0070 PROTEIN YFGM"/>
    <property type="match status" value="1"/>
</dbReference>
<dbReference type="AlphaFoldDB" id="A0A0N1KHY5"/>
<dbReference type="InterPro" id="IPR018704">
    <property type="entry name" value="SecYEG/CpoB_TPR"/>
</dbReference>
<organism evidence="11 12">
    <name type="scientific">Moellerella wisconsensis ATCC 35017</name>
    <dbReference type="NCBI Taxonomy" id="1354267"/>
    <lineage>
        <taxon>Bacteria</taxon>
        <taxon>Pseudomonadati</taxon>
        <taxon>Pseudomonadota</taxon>
        <taxon>Gammaproteobacteria</taxon>
        <taxon>Enterobacterales</taxon>
        <taxon>Morganellaceae</taxon>
        <taxon>Moellerella</taxon>
    </lineage>
</organism>
<evidence type="ECO:0000256" key="1">
    <source>
        <dbReference type="ARBA" id="ARBA00004401"/>
    </source>
</evidence>
<dbReference type="GO" id="GO:0044877">
    <property type="term" value="F:protein-containing complex binding"/>
    <property type="evidence" value="ECO:0007669"/>
    <property type="project" value="InterPro"/>
</dbReference>
<dbReference type="EMBL" id="LGAA01000016">
    <property type="protein sequence ID" value="KPD03039.1"/>
    <property type="molecule type" value="Genomic_DNA"/>
</dbReference>
<keyword evidence="6" id="KW-0143">Chaperone</keyword>
<sequence>MEVYTNENEQVDAIKNFFIDNGKAIVIGLVLGIGAVVGWNYWQSHQTNQLQESAQTFEKVSAQLHTGSAESVATAEKFAADTKDVYSALIDLQLAQLAVENNKLADAEKSLTAAIEKAKTDELKDLIHLRLARVQLAQNKADAAILSLDKITGKGWGTAAENVRGDALLHKGDKAGAKAAYSKGLEADGSQALKSLMTLKLNNVSN</sequence>
<keyword evidence="5 9" id="KW-0472">Membrane</keyword>
<evidence type="ECO:0000256" key="2">
    <source>
        <dbReference type="ARBA" id="ARBA00022475"/>
    </source>
</evidence>
<evidence type="ECO:0000256" key="5">
    <source>
        <dbReference type="ARBA" id="ARBA00023136"/>
    </source>
</evidence>
<dbReference type="PANTHER" id="PTHR38035:SF1">
    <property type="entry name" value="ANCILLARY SECYEG TRANSLOCON SUBUNIT"/>
    <property type="match status" value="1"/>
</dbReference>
<protein>
    <recommendedName>
        <fullName evidence="8">Ancillary SecYEG translocon subunit</fullName>
    </recommendedName>
</protein>
<dbReference type="InterPro" id="IPR026039">
    <property type="entry name" value="YfgM"/>
</dbReference>
<dbReference type="Gene3D" id="1.25.40.10">
    <property type="entry name" value="Tetratricopeptide repeat domain"/>
    <property type="match status" value="1"/>
</dbReference>
<keyword evidence="3 9" id="KW-0812">Transmembrane</keyword>
<reference evidence="11 12" key="1">
    <citation type="submission" date="2015-07" db="EMBL/GenBank/DDBJ databases">
        <title>ATOL: Assembling a taxonomically balanced genome-scale reconstruction of the evolutionary history of the Enterobacteriaceae.</title>
        <authorList>
            <person name="Plunkett G.III."/>
            <person name="Neeno-Eckwall E.C."/>
            <person name="Glasner J.D."/>
            <person name="Perna N.T."/>
        </authorList>
    </citation>
    <scope>NUCLEOTIDE SEQUENCE [LARGE SCALE GENOMIC DNA]</scope>
    <source>
        <strain evidence="11 12">ATCC 35017</strain>
    </source>
</reference>
<feature type="domain" description="Ancillary SecYEG translocon subunit/Cell division coordinator CpoB TPR" evidence="10">
    <location>
        <begin position="15"/>
        <end position="205"/>
    </location>
</feature>
<evidence type="ECO:0000313" key="11">
    <source>
        <dbReference type="EMBL" id="KPD03039.1"/>
    </source>
</evidence>